<reference evidence="1 2" key="1">
    <citation type="submission" date="2019-07" db="EMBL/GenBank/DDBJ databases">
        <title>Genomics analysis of Aphanomyces spp. identifies a new class of oomycete effector associated with host adaptation.</title>
        <authorList>
            <person name="Gaulin E."/>
        </authorList>
    </citation>
    <scope>NUCLEOTIDE SEQUENCE [LARGE SCALE GENOMIC DNA]</scope>
    <source>
        <strain evidence="1 2">ATCC 201684</strain>
    </source>
</reference>
<proteinExistence type="predicted"/>
<evidence type="ECO:0000313" key="1">
    <source>
        <dbReference type="EMBL" id="KAF0744148.1"/>
    </source>
</evidence>
<dbReference type="Proteomes" id="UP000481153">
    <property type="component" value="Unassembled WGS sequence"/>
</dbReference>
<name>A0A6G0XUL3_9STRA</name>
<keyword evidence="2" id="KW-1185">Reference proteome</keyword>
<sequence>MIGVLDCFLDALQGFCEGPIRNNPPQDLIKAKGSGHVRDNFLVSVFLHVSFQHDRDVFLQVGRWLPRIFNLFKATPADQDLKGSCLRLEPAVDKMIDDMPVGIMSHMAEELLVHIQGLVGIKLQPTCVSLAHDPSDQILDLKHPTRRGFDHLRRTAPGHIEL</sequence>
<protein>
    <submittedName>
        <fullName evidence="1">Uncharacterized protein</fullName>
    </submittedName>
</protein>
<evidence type="ECO:0000313" key="2">
    <source>
        <dbReference type="Proteomes" id="UP000481153"/>
    </source>
</evidence>
<dbReference type="EMBL" id="VJMJ01000010">
    <property type="protein sequence ID" value="KAF0744148.1"/>
    <property type="molecule type" value="Genomic_DNA"/>
</dbReference>
<organism evidence="1 2">
    <name type="scientific">Aphanomyces euteiches</name>
    <dbReference type="NCBI Taxonomy" id="100861"/>
    <lineage>
        <taxon>Eukaryota</taxon>
        <taxon>Sar</taxon>
        <taxon>Stramenopiles</taxon>
        <taxon>Oomycota</taxon>
        <taxon>Saprolegniomycetes</taxon>
        <taxon>Saprolegniales</taxon>
        <taxon>Verrucalvaceae</taxon>
        <taxon>Aphanomyces</taxon>
    </lineage>
</organism>
<dbReference type="VEuPathDB" id="FungiDB:AeMF1_008754"/>
<dbReference type="AlphaFoldDB" id="A0A6G0XUL3"/>
<gene>
    <name evidence="1" type="ORF">Ae201684_001289</name>
</gene>
<comment type="caution">
    <text evidence="1">The sequence shown here is derived from an EMBL/GenBank/DDBJ whole genome shotgun (WGS) entry which is preliminary data.</text>
</comment>
<accession>A0A6G0XUL3</accession>